<protein>
    <submittedName>
        <fullName evidence="1">Cytochrome P450</fullName>
    </submittedName>
</protein>
<reference evidence="1 2" key="1">
    <citation type="journal article" date="2018" name="Front. Plant Sci.">
        <title>Red Clover (Trifolium pratense) and Zigzag Clover (T. medium) - A Picture of Genomic Similarities and Differences.</title>
        <authorList>
            <person name="Dluhosova J."/>
            <person name="Istvanek J."/>
            <person name="Nedelnik J."/>
            <person name="Repkova J."/>
        </authorList>
    </citation>
    <scope>NUCLEOTIDE SEQUENCE [LARGE SCALE GENOMIC DNA]</scope>
    <source>
        <strain evidence="2">cv. 10/8</strain>
        <tissue evidence="1">Leaf</tissue>
    </source>
</reference>
<accession>A0A392N0C0</accession>
<dbReference type="PANTHER" id="PTHR47074">
    <property type="entry name" value="BNAC02G40300D PROTEIN"/>
    <property type="match status" value="1"/>
</dbReference>
<organism evidence="1 2">
    <name type="scientific">Trifolium medium</name>
    <dbReference type="NCBI Taxonomy" id="97028"/>
    <lineage>
        <taxon>Eukaryota</taxon>
        <taxon>Viridiplantae</taxon>
        <taxon>Streptophyta</taxon>
        <taxon>Embryophyta</taxon>
        <taxon>Tracheophyta</taxon>
        <taxon>Spermatophyta</taxon>
        <taxon>Magnoliopsida</taxon>
        <taxon>eudicotyledons</taxon>
        <taxon>Gunneridae</taxon>
        <taxon>Pentapetalae</taxon>
        <taxon>rosids</taxon>
        <taxon>fabids</taxon>
        <taxon>Fabales</taxon>
        <taxon>Fabaceae</taxon>
        <taxon>Papilionoideae</taxon>
        <taxon>50 kb inversion clade</taxon>
        <taxon>NPAAA clade</taxon>
        <taxon>Hologalegina</taxon>
        <taxon>IRL clade</taxon>
        <taxon>Trifolieae</taxon>
        <taxon>Trifolium</taxon>
    </lineage>
</organism>
<proteinExistence type="predicted"/>
<keyword evidence="2" id="KW-1185">Reference proteome</keyword>
<dbReference type="EMBL" id="LXQA010024494">
    <property type="protein sequence ID" value="MCH93246.1"/>
    <property type="molecule type" value="Genomic_DNA"/>
</dbReference>
<evidence type="ECO:0000313" key="1">
    <source>
        <dbReference type="EMBL" id="MCH93246.1"/>
    </source>
</evidence>
<name>A0A392N0C0_9FABA</name>
<dbReference type="InterPro" id="IPR052929">
    <property type="entry name" value="RNase_H-like_EbsB-rel"/>
</dbReference>
<dbReference type="Proteomes" id="UP000265520">
    <property type="component" value="Unassembled WGS sequence"/>
</dbReference>
<evidence type="ECO:0000313" key="2">
    <source>
        <dbReference type="Proteomes" id="UP000265520"/>
    </source>
</evidence>
<sequence length="118" mass="13978">MSEGYPHKDTAGMVAMLVWVLWHNKNNRVWNDDHEPGRNLGFKARHMWEECSAVQHMQQRRQSEQQQQHVNWQKPSPGWFKCNVDAGFHKEINKTTTGWCLRDHMGRFVTAETSWKTS</sequence>
<dbReference type="AlphaFoldDB" id="A0A392N0C0"/>
<comment type="caution">
    <text evidence="1">The sequence shown here is derived from an EMBL/GenBank/DDBJ whole genome shotgun (WGS) entry which is preliminary data.</text>
</comment>
<dbReference type="PANTHER" id="PTHR47074:SF48">
    <property type="entry name" value="POLYNUCLEOTIDYL TRANSFERASE, RIBONUCLEASE H-LIKE SUPERFAMILY PROTEIN"/>
    <property type="match status" value="1"/>
</dbReference>